<gene>
    <name evidence="1" type="ORF">QE152_g13641</name>
</gene>
<organism evidence="1 2">
    <name type="scientific">Popillia japonica</name>
    <name type="common">Japanese beetle</name>
    <dbReference type="NCBI Taxonomy" id="7064"/>
    <lineage>
        <taxon>Eukaryota</taxon>
        <taxon>Metazoa</taxon>
        <taxon>Ecdysozoa</taxon>
        <taxon>Arthropoda</taxon>
        <taxon>Hexapoda</taxon>
        <taxon>Insecta</taxon>
        <taxon>Pterygota</taxon>
        <taxon>Neoptera</taxon>
        <taxon>Endopterygota</taxon>
        <taxon>Coleoptera</taxon>
        <taxon>Polyphaga</taxon>
        <taxon>Scarabaeiformia</taxon>
        <taxon>Scarabaeidae</taxon>
        <taxon>Rutelinae</taxon>
        <taxon>Popillia</taxon>
    </lineage>
</organism>
<reference evidence="1 2" key="1">
    <citation type="journal article" date="2024" name="BMC Genomics">
        <title>De novo assembly and annotation of Popillia japonica's genome with initial clues to its potential as an invasive pest.</title>
        <authorList>
            <person name="Cucini C."/>
            <person name="Boschi S."/>
            <person name="Funari R."/>
            <person name="Cardaioli E."/>
            <person name="Iannotti N."/>
            <person name="Marturano G."/>
            <person name="Paoli F."/>
            <person name="Bruttini M."/>
            <person name="Carapelli A."/>
            <person name="Frati F."/>
            <person name="Nardi F."/>
        </authorList>
    </citation>
    <scope>NUCLEOTIDE SEQUENCE [LARGE SCALE GENOMIC DNA]</scope>
    <source>
        <strain evidence="1">DMR45628</strain>
    </source>
</reference>
<sequence length="50" mass="5657">MSSTSRLFAMCGIHIFAEDLGASELLLEMMVKIAAHPDQWEQVHNLLRKS</sequence>
<dbReference type="AlphaFoldDB" id="A0AAW1LC28"/>
<dbReference type="EMBL" id="JASPKY010000132">
    <property type="protein sequence ID" value="KAK9731453.1"/>
    <property type="molecule type" value="Genomic_DNA"/>
</dbReference>
<accession>A0AAW1LC28</accession>
<comment type="caution">
    <text evidence="1">The sequence shown here is derived from an EMBL/GenBank/DDBJ whole genome shotgun (WGS) entry which is preliminary data.</text>
</comment>
<keyword evidence="2" id="KW-1185">Reference proteome</keyword>
<evidence type="ECO:0000313" key="1">
    <source>
        <dbReference type="EMBL" id="KAK9731453.1"/>
    </source>
</evidence>
<protein>
    <submittedName>
        <fullName evidence="1">Uncharacterized protein</fullName>
    </submittedName>
</protein>
<name>A0AAW1LC28_POPJA</name>
<dbReference type="Proteomes" id="UP001458880">
    <property type="component" value="Unassembled WGS sequence"/>
</dbReference>
<proteinExistence type="predicted"/>
<evidence type="ECO:0000313" key="2">
    <source>
        <dbReference type="Proteomes" id="UP001458880"/>
    </source>
</evidence>